<dbReference type="AlphaFoldDB" id="A0A7R8ZPY8"/>
<accession>A0A7R8ZPY8</accession>
<proteinExistence type="predicted"/>
<dbReference type="OrthoDB" id="9451547at2759"/>
<protein>
    <submittedName>
        <fullName evidence="1">Uncharacterized protein</fullName>
    </submittedName>
</protein>
<dbReference type="EMBL" id="OB661319">
    <property type="protein sequence ID" value="CAD7227953.1"/>
    <property type="molecule type" value="Genomic_DNA"/>
</dbReference>
<sequence>MKRSTLTTQVSQVELLRAEIEMLTSRRSDLERRVQSLSHEREDLSMTLDESSDRILHLEREGREKEVLVDDLMLLSGTRGGDKHPYGWGAGNVSKKDLVSLGQIPLASLVATGFTCGYRKRFSTGLTCGHWFHLWELVSLVGTGFTCG</sequence>
<organism evidence="1">
    <name type="scientific">Cyprideis torosa</name>
    <dbReference type="NCBI Taxonomy" id="163714"/>
    <lineage>
        <taxon>Eukaryota</taxon>
        <taxon>Metazoa</taxon>
        <taxon>Ecdysozoa</taxon>
        <taxon>Arthropoda</taxon>
        <taxon>Crustacea</taxon>
        <taxon>Oligostraca</taxon>
        <taxon>Ostracoda</taxon>
        <taxon>Podocopa</taxon>
        <taxon>Podocopida</taxon>
        <taxon>Cytherocopina</taxon>
        <taxon>Cytheroidea</taxon>
        <taxon>Cytherideidae</taxon>
        <taxon>Cyprideis</taxon>
    </lineage>
</organism>
<reference evidence="1" key="1">
    <citation type="submission" date="2020-11" db="EMBL/GenBank/DDBJ databases">
        <authorList>
            <person name="Tran Van P."/>
        </authorList>
    </citation>
    <scope>NUCLEOTIDE SEQUENCE</scope>
</reference>
<gene>
    <name evidence="1" type="ORF">CTOB1V02_LOCUS5846</name>
</gene>
<name>A0A7R8ZPY8_9CRUS</name>
<evidence type="ECO:0000313" key="1">
    <source>
        <dbReference type="EMBL" id="CAD7227953.1"/>
    </source>
</evidence>